<keyword evidence="3" id="KW-0378">Hydrolase</keyword>
<dbReference type="InterPro" id="IPR002711">
    <property type="entry name" value="HNH"/>
</dbReference>
<reference evidence="3" key="1">
    <citation type="submission" date="2018-08" db="EMBL/GenBank/DDBJ databases">
        <title>Murine metabolic-syndrome-specific gut microbial biobank.</title>
        <authorList>
            <person name="Liu C."/>
        </authorList>
    </citation>
    <scope>NUCLEOTIDE SEQUENCE [LARGE SCALE GENOMIC DNA]</scope>
    <source>
        <strain evidence="3">Z82</strain>
    </source>
</reference>
<accession>A0A7C9JK64</accession>
<feature type="region of interest" description="Disordered" evidence="1">
    <location>
        <begin position="87"/>
        <end position="114"/>
    </location>
</feature>
<evidence type="ECO:0000256" key="1">
    <source>
        <dbReference type="SAM" id="MobiDB-lite"/>
    </source>
</evidence>
<dbReference type="EMBL" id="QWKH01000116">
    <property type="protein sequence ID" value="NBI35402.1"/>
    <property type="molecule type" value="Genomic_DNA"/>
</dbReference>
<keyword evidence="3" id="KW-0255">Endonuclease</keyword>
<sequence length="114" mass="12977">MPSNNVRYRNWKARTEQRRRILRECDGRVCPFCGRPMDASLDWWTDPADGRRKRHPYSIEVDEIVPVSKGGSPIDPANLQGAHRICNQRAGAKNRRPKPRGDVTGGGLPASREW</sequence>
<gene>
    <name evidence="3" type="ORF">D1639_10275</name>
</gene>
<dbReference type="Gene3D" id="1.10.30.50">
    <property type="match status" value="1"/>
</dbReference>
<dbReference type="GO" id="GO:0003676">
    <property type="term" value="F:nucleic acid binding"/>
    <property type="evidence" value="ECO:0007669"/>
    <property type="project" value="InterPro"/>
</dbReference>
<dbReference type="GO" id="GO:0004519">
    <property type="term" value="F:endonuclease activity"/>
    <property type="evidence" value="ECO:0007669"/>
    <property type="project" value="UniProtKB-KW"/>
</dbReference>
<evidence type="ECO:0000259" key="2">
    <source>
        <dbReference type="Pfam" id="PF01844"/>
    </source>
</evidence>
<proteinExistence type="predicted"/>
<dbReference type="Pfam" id="PF01844">
    <property type="entry name" value="HNH"/>
    <property type="match status" value="1"/>
</dbReference>
<protein>
    <submittedName>
        <fullName evidence="3">HNH endonuclease</fullName>
    </submittedName>
</protein>
<dbReference type="InterPro" id="IPR003615">
    <property type="entry name" value="HNH_nuc"/>
</dbReference>
<dbReference type="CDD" id="cd00085">
    <property type="entry name" value="HNHc"/>
    <property type="match status" value="1"/>
</dbReference>
<dbReference type="AlphaFoldDB" id="A0A7C9JK64"/>
<name>A0A7C9JK64_9BACT</name>
<evidence type="ECO:0000313" key="3">
    <source>
        <dbReference type="EMBL" id="NBI35402.1"/>
    </source>
</evidence>
<feature type="domain" description="HNH" evidence="2">
    <location>
        <begin position="51"/>
        <end position="92"/>
    </location>
</feature>
<comment type="caution">
    <text evidence="3">The sequence shown here is derived from an EMBL/GenBank/DDBJ whole genome shotgun (WGS) entry which is preliminary data.</text>
</comment>
<organism evidence="3">
    <name type="scientific">Muribaculaceae bacterium Z82</name>
    <dbReference type="NCBI Taxonomy" id="2304548"/>
    <lineage>
        <taxon>Bacteria</taxon>
        <taxon>Pseudomonadati</taxon>
        <taxon>Bacteroidota</taxon>
        <taxon>Bacteroidia</taxon>
        <taxon>Bacteroidales</taxon>
        <taxon>Muribaculaceae</taxon>
    </lineage>
</organism>
<dbReference type="GO" id="GO:0008270">
    <property type="term" value="F:zinc ion binding"/>
    <property type="evidence" value="ECO:0007669"/>
    <property type="project" value="InterPro"/>
</dbReference>
<keyword evidence="3" id="KW-0540">Nuclease</keyword>